<protein>
    <submittedName>
        <fullName evidence="1">Uncharacterized protein</fullName>
    </submittedName>
</protein>
<reference evidence="1 2" key="1">
    <citation type="submission" date="2021-06" db="EMBL/GenBank/DDBJ databases">
        <authorList>
            <person name="Palmer J.M."/>
        </authorList>
    </citation>
    <scope>NUCLEOTIDE SEQUENCE [LARGE SCALE GENOMIC DNA]</scope>
    <source>
        <strain evidence="1 2">MEX-2019</strain>
        <tissue evidence="1">Muscle</tissue>
    </source>
</reference>
<dbReference type="Proteomes" id="UP001311232">
    <property type="component" value="Unassembled WGS sequence"/>
</dbReference>
<keyword evidence="2" id="KW-1185">Reference proteome</keyword>
<name>A0AAV9RR89_9TELE</name>
<sequence>MRNVIKSIDAQFPSVRRASLRVSLQSYSDSLRTVLLDSFVRFTRFFFSFLRLTHRPPPSNQRVSNPHPFPSPSPHSLLPLTKSCNSSHILAVVPLSPAFLRPSHAAELPPLTQGPTRRLCCSALELSELRETTPPSGQALT</sequence>
<proteinExistence type="predicted"/>
<evidence type="ECO:0000313" key="2">
    <source>
        <dbReference type="Proteomes" id="UP001311232"/>
    </source>
</evidence>
<dbReference type="AlphaFoldDB" id="A0AAV9RR89"/>
<accession>A0AAV9RR89</accession>
<gene>
    <name evidence="1" type="ORF">CRENBAI_016050</name>
</gene>
<dbReference type="EMBL" id="JAHHUM010001476">
    <property type="protein sequence ID" value="KAK5611479.1"/>
    <property type="molecule type" value="Genomic_DNA"/>
</dbReference>
<organism evidence="1 2">
    <name type="scientific">Crenichthys baileyi</name>
    <name type="common">White River springfish</name>
    <dbReference type="NCBI Taxonomy" id="28760"/>
    <lineage>
        <taxon>Eukaryota</taxon>
        <taxon>Metazoa</taxon>
        <taxon>Chordata</taxon>
        <taxon>Craniata</taxon>
        <taxon>Vertebrata</taxon>
        <taxon>Euteleostomi</taxon>
        <taxon>Actinopterygii</taxon>
        <taxon>Neopterygii</taxon>
        <taxon>Teleostei</taxon>
        <taxon>Neoteleostei</taxon>
        <taxon>Acanthomorphata</taxon>
        <taxon>Ovalentaria</taxon>
        <taxon>Atherinomorphae</taxon>
        <taxon>Cyprinodontiformes</taxon>
        <taxon>Goodeidae</taxon>
        <taxon>Crenichthys</taxon>
    </lineage>
</organism>
<comment type="caution">
    <text evidence="1">The sequence shown here is derived from an EMBL/GenBank/DDBJ whole genome shotgun (WGS) entry which is preliminary data.</text>
</comment>
<evidence type="ECO:0000313" key="1">
    <source>
        <dbReference type="EMBL" id="KAK5611479.1"/>
    </source>
</evidence>